<name>A0A843TMN9_COLES</name>
<keyword evidence="1" id="KW-0472">Membrane</keyword>
<proteinExistence type="predicted"/>
<reference evidence="2" key="1">
    <citation type="submission" date="2017-07" db="EMBL/GenBank/DDBJ databases">
        <title>Taro Niue Genome Assembly and Annotation.</title>
        <authorList>
            <person name="Atibalentja N."/>
            <person name="Keating K."/>
            <person name="Fields C.J."/>
        </authorList>
    </citation>
    <scope>NUCLEOTIDE SEQUENCE</scope>
    <source>
        <strain evidence="2">Niue_2</strain>
        <tissue evidence="2">Leaf</tissue>
    </source>
</reference>
<comment type="caution">
    <text evidence="2">The sequence shown here is derived from an EMBL/GenBank/DDBJ whole genome shotgun (WGS) entry which is preliminary data.</text>
</comment>
<feature type="transmembrane region" description="Helical" evidence="1">
    <location>
        <begin position="49"/>
        <end position="73"/>
    </location>
</feature>
<keyword evidence="1" id="KW-0812">Transmembrane</keyword>
<sequence>MILVNSLRTGIAPSWNCYRWWRSIMEFEFLIFIGKQIRWQMLWPPLHAMLIVMGCSLLPPSSHVLVFLLSLGIV</sequence>
<organism evidence="2 3">
    <name type="scientific">Colocasia esculenta</name>
    <name type="common">Wild taro</name>
    <name type="synonym">Arum esculentum</name>
    <dbReference type="NCBI Taxonomy" id="4460"/>
    <lineage>
        <taxon>Eukaryota</taxon>
        <taxon>Viridiplantae</taxon>
        <taxon>Streptophyta</taxon>
        <taxon>Embryophyta</taxon>
        <taxon>Tracheophyta</taxon>
        <taxon>Spermatophyta</taxon>
        <taxon>Magnoliopsida</taxon>
        <taxon>Liliopsida</taxon>
        <taxon>Araceae</taxon>
        <taxon>Aroideae</taxon>
        <taxon>Colocasieae</taxon>
        <taxon>Colocasia</taxon>
    </lineage>
</organism>
<protein>
    <submittedName>
        <fullName evidence="2">Uncharacterized protein</fullName>
    </submittedName>
</protein>
<gene>
    <name evidence="2" type="ORF">Taro_006049</name>
</gene>
<accession>A0A843TMN9</accession>
<dbReference type="EMBL" id="NMUH01000177">
    <property type="protein sequence ID" value="MQL73702.1"/>
    <property type="molecule type" value="Genomic_DNA"/>
</dbReference>
<keyword evidence="1" id="KW-1133">Transmembrane helix</keyword>
<dbReference type="Proteomes" id="UP000652761">
    <property type="component" value="Unassembled WGS sequence"/>
</dbReference>
<evidence type="ECO:0000313" key="2">
    <source>
        <dbReference type="EMBL" id="MQL73702.1"/>
    </source>
</evidence>
<dbReference type="AlphaFoldDB" id="A0A843TMN9"/>
<evidence type="ECO:0000313" key="3">
    <source>
        <dbReference type="Proteomes" id="UP000652761"/>
    </source>
</evidence>
<keyword evidence="3" id="KW-1185">Reference proteome</keyword>
<evidence type="ECO:0000256" key="1">
    <source>
        <dbReference type="SAM" id="Phobius"/>
    </source>
</evidence>